<dbReference type="EMBL" id="QXFM01000066">
    <property type="protein sequence ID" value="RIV88685.1"/>
    <property type="molecule type" value="Genomic_DNA"/>
</dbReference>
<name>A0A3A1P5G4_9SPHN</name>
<proteinExistence type="predicted"/>
<keyword evidence="3" id="KW-1185">Reference proteome</keyword>
<comment type="caution">
    <text evidence="2">The sequence shown here is derived from an EMBL/GenBank/DDBJ whole genome shotgun (WGS) entry which is preliminary data.</text>
</comment>
<feature type="domain" description="DUF4435" evidence="1">
    <location>
        <begin position="34"/>
        <end position="252"/>
    </location>
</feature>
<sequence>MTFIDQLRESTNSKHAAYLAFISGRQREGYNFYAFVEDQDDVEFYQHALPNDLDIYYLTCGGKSEIFSIHKKISSDGLLGECLFFCDRDTEQMPFKFEHEIFRTKYYSWESYCLIDDILELVACRKINPMLSNNEYKKFSDSWQNTKEQFCALMAEQIAIIVLEQSIHARIGASNWIPIIDARNVDGVIFPSDRAKNNLAEIRENLVSEGVDFALLDYIANQHTSSDKFPIWRGKTAFQILKKFTKDFIKDIGRIALIDFNSPISFIKAAPSTSHHFEDIRDYVKRRKTAL</sequence>
<evidence type="ECO:0000313" key="2">
    <source>
        <dbReference type="EMBL" id="RIV88685.1"/>
    </source>
</evidence>
<dbReference type="RefSeq" id="WP_119592421.1">
    <property type="nucleotide sequence ID" value="NZ_QXFM01000066.1"/>
</dbReference>
<evidence type="ECO:0000259" key="1">
    <source>
        <dbReference type="Pfam" id="PF14491"/>
    </source>
</evidence>
<organism evidence="2 3">
    <name type="scientific">Aurantiacibacter xanthus</name>
    <dbReference type="NCBI Taxonomy" id="1784712"/>
    <lineage>
        <taxon>Bacteria</taxon>
        <taxon>Pseudomonadati</taxon>
        <taxon>Pseudomonadota</taxon>
        <taxon>Alphaproteobacteria</taxon>
        <taxon>Sphingomonadales</taxon>
        <taxon>Erythrobacteraceae</taxon>
        <taxon>Aurantiacibacter</taxon>
    </lineage>
</organism>
<protein>
    <submittedName>
        <fullName evidence="2">DUF4435 domain-containing protein</fullName>
    </submittedName>
</protein>
<dbReference type="OrthoDB" id="581671at2"/>
<dbReference type="Proteomes" id="UP000265366">
    <property type="component" value="Unassembled WGS sequence"/>
</dbReference>
<dbReference type="InterPro" id="IPR029492">
    <property type="entry name" value="DUF4435"/>
</dbReference>
<gene>
    <name evidence="2" type="ORF">D2V17_07315</name>
</gene>
<evidence type="ECO:0000313" key="3">
    <source>
        <dbReference type="Proteomes" id="UP000265366"/>
    </source>
</evidence>
<reference evidence="2 3" key="1">
    <citation type="submission" date="2018-08" db="EMBL/GenBank/DDBJ databases">
        <title>Erythrobacter zhengii sp.nov., a bacterium isolated from deep-sea sediment.</title>
        <authorList>
            <person name="Fang C."/>
            <person name="Wu Y.-H."/>
            <person name="Sun C."/>
            <person name="Wang H."/>
            <person name="Cheng H."/>
            <person name="Meng F.-X."/>
            <person name="Wang C.-S."/>
            <person name="Xu X.-W."/>
        </authorList>
    </citation>
    <scope>NUCLEOTIDE SEQUENCE [LARGE SCALE GENOMIC DNA]</scope>
    <source>
        <strain evidence="2 3">CCTCC AB 2015396</strain>
    </source>
</reference>
<accession>A0A3A1P5G4</accession>
<dbReference type="AlphaFoldDB" id="A0A3A1P5G4"/>
<dbReference type="Pfam" id="PF14491">
    <property type="entry name" value="DUF4435"/>
    <property type="match status" value="1"/>
</dbReference>